<dbReference type="Proteomes" id="UP000255061">
    <property type="component" value="Unassembled WGS sequence"/>
</dbReference>
<organism evidence="2 4">
    <name type="scientific">Shewanella morhuae</name>
    <dbReference type="NCBI Taxonomy" id="365591"/>
    <lineage>
        <taxon>Bacteria</taxon>
        <taxon>Pseudomonadati</taxon>
        <taxon>Pseudomonadota</taxon>
        <taxon>Gammaproteobacteria</taxon>
        <taxon>Alteromonadales</taxon>
        <taxon>Shewanellaceae</taxon>
        <taxon>Shewanella</taxon>
    </lineage>
</organism>
<accession>A0A1N6VT33</accession>
<dbReference type="RefSeq" id="WP_076497920.1">
    <property type="nucleotide sequence ID" value="NZ_BPFE01000003.1"/>
</dbReference>
<reference evidence="2 4" key="3">
    <citation type="submission" date="2018-06" db="EMBL/GenBank/DDBJ databases">
        <authorList>
            <consortium name="Pathogen Informatics"/>
            <person name="Doyle S."/>
        </authorList>
    </citation>
    <scope>NUCLEOTIDE SEQUENCE [LARGE SCALE GENOMIC DNA]</scope>
    <source>
        <strain evidence="2 4">NCTC10736</strain>
    </source>
</reference>
<dbReference type="AlphaFoldDB" id="A0A1N6VT33"/>
<proteinExistence type="predicted"/>
<reference evidence="1 3" key="1">
    <citation type="submission" date="2018-03" db="EMBL/GenBank/DDBJ databases">
        <authorList>
            <person name="Dailey F.E."/>
        </authorList>
    </citation>
    <scope>NUCLEOTIDE SEQUENCE [LARGE SCALE GENOMIC DNA]</scope>
    <source>
        <strain evidence="1 3">CW7</strain>
    </source>
</reference>
<name>A0A1N6VT33_9GAMM</name>
<dbReference type="EMBL" id="UGYV01000001">
    <property type="protein sequence ID" value="SUI81704.1"/>
    <property type="molecule type" value="Genomic_DNA"/>
</dbReference>
<protein>
    <submittedName>
        <fullName evidence="2">Uncharacterized protein</fullName>
    </submittedName>
</protein>
<accession>A0A380AKY1</accession>
<dbReference type="OrthoDB" id="6269061at2"/>
<evidence type="ECO:0000313" key="4">
    <source>
        <dbReference type="Proteomes" id="UP000255061"/>
    </source>
</evidence>
<evidence type="ECO:0000313" key="1">
    <source>
        <dbReference type="EMBL" id="PTA51353.1"/>
    </source>
</evidence>
<gene>
    <name evidence="1" type="ORF">C9I43_13050</name>
    <name evidence="2" type="ORF">NCTC10736_02452</name>
</gene>
<evidence type="ECO:0000313" key="3">
    <source>
        <dbReference type="Proteomes" id="UP000240506"/>
    </source>
</evidence>
<sequence>MKPSFLSQQPLSKTVSSSCKSCNRLTEIEGEMVCFREGQIIRLTLIDESTPKLNLLCEGWKAAKLNDKA</sequence>
<evidence type="ECO:0000313" key="2">
    <source>
        <dbReference type="EMBL" id="SUI81704.1"/>
    </source>
</evidence>
<reference evidence="1 3" key="2">
    <citation type="submission" date="2018-04" db="EMBL/GenBank/DDBJ databases">
        <title>Genomic sequence of a freshwater isolate of Shewanella morhuae.</title>
        <authorList>
            <person name="Castillo D.E."/>
            <person name="Gram L."/>
        </authorList>
    </citation>
    <scope>NUCLEOTIDE SEQUENCE [LARGE SCALE GENOMIC DNA]</scope>
    <source>
        <strain evidence="1 3">CW7</strain>
    </source>
</reference>
<keyword evidence="3" id="KW-1185">Reference proteome</keyword>
<dbReference type="EMBL" id="PYSG01000002">
    <property type="protein sequence ID" value="PTA51353.1"/>
    <property type="molecule type" value="Genomic_DNA"/>
</dbReference>
<dbReference type="Proteomes" id="UP000240506">
    <property type="component" value="Unassembled WGS sequence"/>
</dbReference>